<gene>
    <name evidence="2" type="ORF">D9613_000771</name>
</gene>
<evidence type="ECO:0000256" key="1">
    <source>
        <dbReference type="SAM" id="Coils"/>
    </source>
</evidence>
<dbReference type="Gene3D" id="6.10.110.10">
    <property type="match status" value="1"/>
</dbReference>
<evidence type="ECO:0000313" key="3">
    <source>
        <dbReference type="Proteomes" id="UP000521872"/>
    </source>
</evidence>
<organism evidence="2 3">
    <name type="scientific">Agrocybe pediades</name>
    <dbReference type="NCBI Taxonomy" id="84607"/>
    <lineage>
        <taxon>Eukaryota</taxon>
        <taxon>Fungi</taxon>
        <taxon>Dikarya</taxon>
        <taxon>Basidiomycota</taxon>
        <taxon>Agaricomycotina</taxon>
        <taxon>Agaricomycetes</taxon>
        <taxon>Agaricomycetidae</taxon>
        <taxon>Agaricales</taxon>
        <taxon>Agaricineae</taxon>
        <taxon>Strophariaceae</taxon>
        <taxon>Agrocybe</taxon>
    </lineage>
</organism>
<dbReference type="InterPro" id="IPR038213">
    <property type="entry name" value="IFI6/IFI27-like_sf"/>
</dbReference>
<dbReference type="Proteomes" id="UP000521872">
    <property type="component" value="Unassembled WGS sequence"/>
</dbReference>
<dbReference type="AlphaFoldDB" id="A0A8H4VT89"/>
<name>A0A8H4VT89_9AGAR</name>
<feature type="coiled-coil region" evidence="1">
    <location>
        <begin position="239"/>
        <end position="266"/>
    </location>
</feature>
<sequence>MNSLYTSGVRQTNSLQADIERLRNGDHSPALLGQISASLSAMQRTIDDYDSMTKREIIKAKQEKAQMRVQKFRADYAELRSQFDRLRGEAVAAQQEANRAELISSSSTAPMSPQTLVADSKTHRPILHFTQACALRQKLFLNPHFAAQHHNPGWEEESSGPLTNTASFRIQTRIRLGQLRATSVGFDLSKEAHHGLLEKAVEGANIALNDVAHQFGEAMDGLDVSKVLDAVSKEAVTRFEDATHRVDALKRLIEDLINSAEELRLDADQVPVGKDSFSFNVFVQKLAGHVESIIVDLEKELALPSPENQTDAFKQRNATITLILDKVENAIVRVYALWDVSEAEARMRFRPVKTHIRDVILVIGKLADEHPAVANAIVVAAVMGTVPSIGKLIVLRPLLTVLGFGPAGPIKGSLAASMQRFFFGGMIIPGGWFSLLQSVSMKPTGVAIGIANALKLAIAGIVGGAKIF</sequence>
<reference evidence="2 3" key="1">
    <citation type="submission" date="2019-12" db="EMBL/GenBank/DDBJ databases">
        <authorList>
            <person name="Floudas D."/>
            <person name="Bentzer J."/>
            <person name="Ahren D."/>
            <person name="Johansson T."/>
            <person name="Persson P."/>
            <person name="Tunlid A."/>
        </authorList>
    </citation>
    <scope>NUCLEOTIDE SEQUENCE [LARGE SCALE GENOMIC DNA]</scope>
    <source>
        <strain evidence="2 3">CBS 102.39</strain>
    </source>
</reference>
<protein>
    <submittedName>
        <fullName evidence="2">Uncharacterized protein</fullName>
    </submittedName>
</protein>
<proteinExistence type="predicted"/>
<accession>A0A8H4VT89</accession>
<evidence type="ECO:0000313" key="2">
    <source>
        <dbReference type="EMBL" id="KAF4621312.1"/>
    </source>
</evidence>
<keyword evidence="3" id="KW-1185">Reference proteome</keyword>
<feature type="coiled-coil region" evidence="1">
    <location>
        <begin position="62"/>
        <end position="103"/>
    </location>
</feature>
<keyword evidence="1" id="KW-0175">Coiled coil</keyword>
<dbReference type="EMBL" id="JAACJL010000015">
    <property type="protein sequence ID" value="KAF4621312.1"/>
    <property type="molecule type" value="Genomic_DNA"/>
</dbReference>
<comment type="caution">
    <text evidence="2">The sequence shown here is derived from an EMBL/GenBank/DDBJ whole genome shotgun (WGS) entry which is preliminary data.</text>
</comment>